<dbReference type="InterPro" id="IPR029052">
    <property type="entry name" value="Metallo-depent_PP-like"/>
</dbReference>
<dbReference type="PROSITE" id="PS00018">
    <property type="entry name" value="EF_HAND_1"/>
    <property type="match status" value="2"/>
</dbReference>
<keyword evidence="7 10" id="KW-0464">Manganese</keyword>
<keyword evidence="3 10" id="KW-0479">Metal-binding</keyword>
<dbReference type="Gene3D" id="3.60.21.10">
    <property type="match status" value="1"/>
</dbReference>
<comment type="similarity">
    <text evidence="2 10 11">Belongs to the PPP phosphatase family.</text>
</comment>
<dbReference type="Ensembl" id="ENSBJAT00000017669.1">
    <property type="protein sequence ID" value="ENSBJAP00000017204.1"/>
    <property type="gene ID" value="ENSBJAG00000011254.1"/>
</dbReference>
<dbReference type="GO" id="GO:0051879">
    <property type="term" value="F:Hsp90 protein binding"/>
    <property type="evidence" value="ECO:0007669"/>
    <property type="project" value="TreeGrafter"/>
</dbReference>
<evidence type="ECO:0000256" key="12">
    <source>
        <dbReference type="SAM" id="MobiDB-lite"/>
    </source>
</evidence>
<dbReference type="GO" id="GO:0043409">
    <property type="term" value="P:negative regulation of MAPK cascade"/>
    <property type="evidence" value="ECO:0007669"/>
    <property type="project" value="TreeGrafter"/>
</dbReference>
<dbReference type="GO" id="GO:0005509">
    <property type="term" value="F:calcium ion binding"/>
    <property type="evidence" value="ECO:0007669"/>
    <property type="project" value="UniProtKB-UniRule"/>
</dbReference>
<dbReference type="InterPro" id="IPR004843">
    <property type="entry name" value="Calcineurin-like_PHP"/>
</dbReference>
<accession>A0A8C0BHL7</accession>
<evidence type="ECO:0000256" key="10">
    <source>
        <dbReference type="PIRNR" id="PIRNR000912"/>
    </source>
</evidence>
<evidence type="ECO:0000256" key="5">
    <source>
        <dbReference type="ARBA" id="ARBA00022801"/>
    </source>
</evidence>
<evidence type="ECO:0000256" key="2">
    <source>
        <dbReference type="ARBA" id="ARBA00008294"/>
    </source>
</evidence>
<reference evidence="14" key="2">
    <citation type="submission" date="2025-09" db="UniProtKB">
        <authorList>
            <consortium name="Ensembl"/>
        </authorList>
    </citation>
    <scope>IDENTIFICATION</scope>
</reference>
<dbReference type="SMART" id="SM00054">
    <property type="entry name" value="EFh"/>
    <property type="match status" value="3"/>
</dbReference>
<evidence type="ECO:0000256" key="3">
    <source>
        <dbReference type="ARBA" id="ARBA00022723"/>
    </source>
</evidence>
<keyword evidence="15" id="KW-1185">Reference proteome</keyword>
<name>A0A8C0BHL7_9AVES</name>
<dbReference type="InterPro" id="IPR012008">
    <property type="entry name" value="Ser/Thr-Pase_EF-hand_contain"/>
</dbReference>
<dbReference type="SMART" id="SM00156">
    <property type="entry name" value="PP2Ac"/>
    <property type="match status" value="1"/>
</dbReference>
<dbReference type="InterPro" id="IPR013235">
    <property type="entry name" value="PPP_dom"/>
</dbReference>
<dbReference type="GO" id="GO:0005506">
    <property type="term" value="F:iron ion binding"/>
    <property type="evidence" value="ECO:0007669"/>
    <property type="project" value="UniProtKB-UniRule"/>
</dbReference>
<dbReference type="CDD" id="cd07420">
    <property type="entry name" value="MPP_RdgC"/>
    <property type="match status" value="1"/>
</dbReference>
<dbReference type="SUPFAM" id="SSF56300">
    <property type="entry name" value="Metallo-dependent phosphatases"/>
    <property type="match status" value="1"/>
</dbReference>
<dbReference type="EC" id="3.1.3.16" evidence="10"/>
<keyword evidence="5 10" id="KW-0378">Hydrolase</keyword>
<feature type="domain" description="EF-hand" evidence="13">
    <location>
        <begin position="499"/>
        <end position="534"/>
    </location>
</feature>
<evidence type="ECO:0000313" key="15">
    <source>
        <dbReference type="Proteomes" id="UP000694555"/>
    </source>
</evidence>
<feature type="domain" description="EF-hand" evidence="13">
    <location>
        <begin position="623"/>
        <end position="658"/>
    </location>
</feature>
<proteinExistence type="inferred from homology"/>
<dbReference type="Pfam" id="PF00149">
    <property type="entry name" value="Metallophos"/>
    <property type="match status" value="1"/>
</dbReference>
<dbReference type="PIRSF" id="PIRSF000912">
    <property type="entry name" value="PPEF"/>
    <property type="match status" value="1"/>
</dbReference>
<dbReference type="GO" id="GO:0050906">
    <property type="term" value="P:detection of stimulus involved in sensory perception"/>
    <property type="evidence" value="ECO:0007669"/>
    <property type="project" value="UniProtKB-UniRule"/>
</dbReference>
<dbReference type="GO" id="GO:0004722">
    <property type="term" value="F:protein serine/threonine phosphatase activity"/>
    <property type="evidence" value="ECO:0007669"/>
    <property type="project" value="UniProtKB-EC"/>
</dbReference>
<comment type="catalytic activity">
    <reaction evidence="8">
        <text>O-phospho-L-seryl-[protein] + H2O = L-seryl-[protein] + phosphate</text>
        <dbReference type="Rhea" id="RHEA:20629"/>
        <dbReference type="Rhea" id="RHEA-COMP:9863"/>
        <dbReference type="Rhea" id="RHEA-COMP:11604"/>
        <dbReference type="ChEBI" id="CHEBI:15377"/>
        <dbReference type="ChEBI" id="CHEBI:29999"/>
        <dbReference type="ChEBI" id="CHEBI:43474"/>
        <dbReference type="ChEBI" id="CHEBI:83421"/>
        <dbReference type="EC" id="3.1.3.16"/>
    </reaction>
</comment>
<feature type="region of interest" description="Disordered" evidence="12">
    <location>
        <begin position="293"/>
        <end position="325"/>
    </location>
</feature>
<evidence type="ECO:0000256" key="4">
    <source>
        <dbReference type="ARBA" id="ARBA00022737"/>
    </source>
</evidence>
<comment type="cofactor">
    <cofactor evidence="1">
        <name>Mn(2+)</name>
        <dbReference type="ChEBI" id="CHEBI:29035"/>
    </cofactor>
</comment>
<evidence type="ECO:0000256" key="11">
    <source>
        <dbReference type="RuleBase" id="RU004273"/>
    </source>
</evidence>
<organism evidence="14 15">
    <name type="scientific">Buteo japonicus</name>
    <dbReference type="NCBI Taxonomy" id="224669"/>
    <lineage>
        <taxon>Eukaryota</taxon>
        <taxon>Metazoa</taxon>
        <taxon>Chordata</taxon>
        <taxon>Craniata</taxon>
        <taxon>Vertebrata</taxon>
        <taxon>Euteleostomi</taxon>
        <taxon>Archelosauria</taxon>
        <taxon>Archosauria</taxon>
        <taxon>Dinosauria</taxon>
        <taxon>Saurischia</taxon>
        <taxon>Theropoda</taxon>
        <taxon>Coelurosauria</taxon>
        <taxon>Aves</taxon>
        <taxon>Neognathae</taxon>
        <taxon>Neoaves</taxon>
        <taxon>Telluraves</taxon>
        <taxon>Accipitrimorphae</taxon>
        <taxon>Accipitriformes</taxon>
        <taxon>Accipitridae</taxon>
        <taxon>Accipitrinae</taxon>
        <taxon>Buteo</taxon>
    </lineage>
</organism>
<dbReference type="FunFam" id="3.60.21.10:FF:000042">
    <property type="entry name" value="Serine/threonine-protein phosphatase with EF-hands"/>
    <property type="match status" value="1"/>
</dbReference>
<sequence>ARLEMRRRCTWRIFQSIEYACEQDQIKLHNFFSYLMDHFTPSSSKERDFISRMFISGESFKEAELEKYCDYESLEVPDSYTGPRLSFPLLPDHATALLEAFKQKQQLHARYLLNLLHETRKHLKQLPNISHVSTCYSEEITVCGDLHGQLDDLFLIFYKNGLPSPSKSYVFNGDFVDRGKQSLEILIVLFTFLLIYPKEVHLNRGNHEDHMVNLRYGFTKEVMQKYKVHGKKILKMIQNVFCWLPLATLIDQKVLIIHGGISDTTDLDMLEKIQRNKFVSVLRGKKRKESNRNVEIQELNGESKVEADPAGNEAAPSLSLQPRPAQAPSMANRLEFSKWVRQTVQEQIEWCRRLVDISESEPEDELFQLFQILDILWSDPIPQEGCRVNTVRGGGCYFGPDVTGKILEKHNLQFLIRSHECKQEGYEFCHNRKVLTIFSASNYYEIGSNRGAYVKLGPDLIPHFVQYQANKTAHTLTMTQRISRVEESAFRALREKLFAHTSALISAFKAYDKDNTGRITLSNWATAVESVLHLGLPWRMLRPQLVRSTADGMLEYKSWLDDLAMEQRSQEHIQSSLLEVIYRNRSNLETIFRIIDKDHSGLISFEEFHQTWKLFSSHMNIELTDDGINDLVRSIDFNKDGNIDFNEFLEAFRLVKHSPLLECPCCRFKLFSKHGTTSA</sequence>
<dbReference type="InterPro" id="IPR051134">
    <property type="entry name" value="PPP_phosphatase"/>
</dbReference>
<keyword evidence="4" id="KW-0677">Repeat</keyword>
<evidence type="ECO:0000256" key="8">
    <source>
        <dbReference type="ARBA" id="ARBA00047761"/>
    </source>
</evidence>
<evidence type="ECO:0000256" key="6">
    <source>
        <dbReference type="ARBA" id="ARBA00022837"/>
    </source>
</evidence>
<evidence type="ECO:0000256" key="7">
    <source>
        <dbReference type="ARBA" id="ARBA00023211"/>
    </source>
</evidence>
<dbReference type="InterPro" id="IPR002048">
    <property type="entry name" value="EF_hand_dom"/>
</dbReference>
<comment type="catalytic activity">
    <reaction evidence="9 10 11">
        <text>O-phospho-L-threonyl-[protein] + H2O = L-threonyl-[protein] + phosphate</text>
        <dbReference type="Rhea" id="RHEA:47004"/>
        <dbReference type="Rhea" id="RHEA-COMP:11060"/>
        <dbReference type="Rhea" id="RHEA-COMP:11605"/>
        <dbReference type="ChEBI" id="CHEBI:15377"/>
        <dbReference type="ChEBI" id="CHEBI:30013"/>
        <dbReference type="ChEBI" id="CHEBI:43474"/>
        <dbReference type="ChEBI" id="CHEBI:61977"/>
        <dbReference type="EC" id="3.1.3.16"/>
    </reaction>
</comment>
<dbReference type="InterPro" id="IPR018247">
    <property type="entry name" value="EF_Hand_1_Ca_BS"/>
</dbReference>
<dbReference type="PANTHER" id="PTHR45668:SF2">
    <property type="entry name" value="SERINE_THREONINE-PROTEIN PHOSPHATASE WITH EF-HANDS 2"/>
    <property type="match status" value="1"/>
</dbReference>
<keyword evidence="6" id="KW-0106">Calcium</keyword>
<dbReference type="Pfam" id="PF08321">
    <property type="entry name" value="PPP5"/>
    <property type="match status" value="1"/>
</dbReference>
<dbReference type="AlphaFoldDB" id="A0A8C0BHL7"/>
<dbReference type="PROSITE" id="PS00125">
    <property type="entry name" value="SER_THR_PHOSPHATASE"/>
    <property type="match status" value="1"/>
</dbReference>
<evidence type="ECO:0000256" key="9">
    <source>
        <dbReference type="ARBA" id="ARBA00048336"/>
    </source>
</evidence>
<evidence type="ECO:0000313" key="14">
    <source>
        <dbReference type="Ensembl" id="ENSBJAP00000017204.1"/>
    </source>
</evidence>
<dbReference type="InterPro" id="IPR011992">
    <property type="entry name" value="EF-hand-dom_pair"/>
</dbReference>
<evidence type="ECO:0000256" key="1">
    <source>
        <dbReference type="ARBA" id="ARBA00001936"/>
    </source>
</evidence>
<dbReference type="CDD" id="cd00051">
    <property type="entry name" value="EFh"/>
    <property type="match status" value="1"/>
</dbReference>
<dbReference type="InterPro" id="IPR006186">
    <property type="entry name" value="Ser/Thr-sp_prot-phosphatase"/>
</dbReference>
<feature type="domain" description="EF-hand" evidence="13">
    <location>
        <begin position="583"/>
        <end position="618"/>
    </location>
</feature>
<evidence type="ECO:0000259" key="13">
    <source>
        <dbReference type="PROSITE" id="PS50222"/>
    </source>
</evidence>
<dbReference type="Proteomes" id="UP000694555">
    <property type="component" value="Unplaced"/>
</dbReference>
<dbReference type="Pfam" id="PF13499">
    <property type="entry name" value="EF-hand_7"/>
    <property type="match status" value="1"/>
</dbReference>
<protein>
    <recommendedName>
        <fullName evidence="10">Serine/threonine-protein phosphatase with EF-hands</fullName>
        <ecNumber evidence="10">3.1.3.16</ecNumber>
    </recommendedName>
</protein>
<dbReference type="PANTHER" id="PTHR45668">
    <property type="entry name" value="SERINE/THREONINE-PROTEIN PHOSPHATASE 5-RELATED"/>
    <property type="match status" value="1"/>
</dbReference>
<dbReference type="FunFam" id="1.10.238.10:FF:000226">
    <property type="entry name" value="Serine/threonine-protein phosphatase with EF-hands"/>
    <property type="match status" value="1"/>
</dbReference>
<reference evidence="14" key="1">
    <citation type="submission" date="2025-08" db="UniProtKB">
        <authorList>
            <consortium name="Ensembl"/>
        </authorList>
    </citation>
    <scope>IDENTIFICATION</scope>
</reference>
<dbReference type="PROSITE" id="PS50222">
    <property type="entry name" value="EF_HAND_2"/>
    <property type="match status" value="3"/>
</dbReference>
<dbReference type="PRINTS" id="PR00114">
    <property type="entry name" value="STPHPHTASE"/>
</dbReference>
<dbReference type="Gene3D" id="1.10.238.10">
    <property type="entry name" value="EF-hand"/>
    <property type="match status" value="1"/>
</dbReference>
<dbReference type="SUPFAM" id="SSF47473">
    <property type="entry name" value="EF-hand"/>
    <property type="match status" value="1"/>
</dbReference>
<dbReference type="GO" id="GO:0030145">
    <property type="term" value="F:manganese ion binding"/>
    <property type="evidence" value="ECO:0007669"/>
    <property type="project" value="UniProtKB-UniRule"/>
</dbReference>